<evidence type="ECO:0000256" key="2">
    <source>
        <dbReference type="ARBA" id="ARBA00022448"/>
    </source>
</evidence>
<dbReference type="PIRSF" id="PIRSF006060">
    <property type="entry name" value="AA_transporter"/>
    <property type="match status" value="1"/>
</dbReference>
<feature type="transmembrane region" description="Helical" evidence="7">
    <location>
        <begin position="427"/>
        <end position="448"/>
    </location>
</feature>
<dbReference type="Gene3D" id="1.20.1740.10">
    <property type="entry name" value="Amino acid/polyamine transporter I"/>
    <property type="match status" value="1"/>
</dbReference>
<feature type="transmembrane region" description="Helical" evidence="7">
    <location>
        <begin position="214"/>
        <end position="232"/>
    </location>
</feature>
<gene>
    <name evidence="9" type="ORF">VHEMI00355</name>
</gene>
<sequence>MAATSPEDAVHNDVKLEQATRQASSLGEADMKNQYDDEEFWTRAGLTPQSFQKRHYGKGIVEMDRAIKKRHLHMIAIGGAIGTGLFVGSGSALAKGGPASLIICFLITGFIVFNVVHALGELAALYPISGGFYTYATRFVDPSFGFAVGWNYVFLYCIGLPLELTVCALVVRYWNENLSVGVWITIFLVVIILINVFGSIGFAEEEFWSSVLKLAAIVVFIIIALVLVLGGGPADGKYHEYQGAKLWYEPGAFKNGFKGFCGVFVTAALAFNGTELVGFAAAESRNPAKALPGAIKQVFWRIILFYILGLLFIGLLIPFDDPRLLSAQAYTDVKAAPFVLVGEYANLKGFNHFINAIILISAISTGVAIVYGGSRTLTAMAQQGYAPVVFSYIDRSGRPLASVGVFIATGLLAYINLSVTGPEVFEWLQSLGGLAILFAWGGICLAHIRFRAAWVYHGNKVSDIPFRAAFGVWGSWIGLVGCILVLAAQFYNAITAPIGKPGPLNTAEGFFQAYLAFPILLLFWAIGFLWKRTGFLKVDQIDIDTGRRQLDYEAIHAYEKYIQSLPLWRRVYHKLF</sequence>
<accession>A0A0A1SQ99</accession>
<reference evidence="9 10" key="1">
    <citation type="journal article" date="2015" name="Genome Announc.">
        <title>Draft Genome Sequence and Gene Annotation of the Entomopathogenic Fungus Verticillium hemipterigenum.</title>
        <authorList>
            <person name="Horn F."/>
            <person name="Habel A."/>
            <person name="Scharf D.H."/>
            <person name="Dworschak J."/>
            <person name="Brakhage A.A."/>
            <person name="Guthke R."/>
            <person name="Hertweck C."/>
            <person name="Linde J."/>
        </authorList>
    </citation>
    <scope>NUCLEOTIDE SEQUENCE [LARGE SCALE GENOMIC DNA]</scope>
</reference>
<feature type="transmembrane region" description="Helical" evidence="7">
    <location>
        <begin position="257"/>
        <end position="277"/>
    </location>
</feature>
<organism evidence="9 10">
    <name type="scientific">[Torrubiella] hemipterigena</name>
    <dbReference type="NCBI Taxonomy" id="1531966"/>
    <lineage>
        <taxon>Eukaryota</taxon>
        <taxon>Fungi</taxon>
        <taxon>Dikarya</taxon>
        <taxon>Ascomycota</taxon>
        <taxon>Pezizomycotina</taxon>
        <taxon>Sordariomycetes</taxon>
        <taxon>Hypocreomycetidae</taxon>
        <taxon>Hypocreales</taxon>
        <taxon>Clavicipitaceae</taxon>
        <taxon>Clavicipitaceae incertae sedis</taxon>
        <taxon>'Torrubiella' clade</taxon>
    </lineage>
</organism>
<feature type="transmembrane region" description="Helical" evidence="7">
    <location>
        <begin position="511"/>
        <end position="530"/>
    </location>
</feature>
<dbReference type="PROSITE" id="PS00218">
    <property type="entry name" value="AMINO_ACID_PERMEASE_1"/>
    <property type="match status" value="1"/>
</dbReference>
<dbReference type="GO" id="GO:0015171">
    <property type="term" value="F:amino acid transmembrane transporter activity"/>
    <property type="evidence" value="ECO:0007669"/>
    <property type="project" value="TreeGrafter"/>
</dbReference>
<evidence type="ECO:0000256" key="1">
    <source>
        <dbReference type="ARBA" id="ARBA00004141"/>
    </source>
</evidence>
<keyword evidence="4" id="KW-0029">Amino-acid transport</keyword>
<dbReference type="Proteomes" id="UP000039046">
    <property type="component" value="Unassembled WGS sequence"/>
</dbReference>
<feature type="transmembrane region" description="Helical" evidence="7">
    <location>
        <begin position="149"/>
        <end position="174"/>
    </location>
</feature>
<evidence type="ECO:0000256" key="5">
    <source>
        <dbReference type="ARBA" id="ARBA00022989"/>
    </source>
</evidence>
<dbReference type="InterPro" id="IPR050524">
    <property type="entry name" value="APC_YAT"/>
</dbReference>
<dbReference type="AlphaFoldDB" id="A0A0A1SQ99"/>
<keyword evidence="3 7" id="KW-0812">Transmembrane</keyword>
<dbReference type="GO" id="GO:0016020">
    <property type="term" value="C:membrane"/>
    <property type="evidence" value="ECO:0007669"/>
    <property type="project" value="UniProtKB-SubCell"/>
</dbReference>
<dbReference type="Pfam" id="PF00324">
    <property type="entry name" value="AA_permease"/>
    <property type="match status" value="1"/>
</dbReference>
<evidence type="ECO:0000259" key="8">
    <source>
        <dbReference type="Pfam" id="PF00324"/>
    </source>
</evidence>
<protein>
    <recommendedName>
        <fullName evidence="8">Amino acid permease/ SLC12A domain-containing protein</fullName>
    </recommendedName>
</protein>
<feature type="transmembrane region" description="Helical" evidence="7">
    <location>
        <begin position="298"/>
        <end position="317"/>
    </location>
</feature>
<dbReference type="InterPro" id="IPR004840">
    <property type="entry name" value="Amino_acid_permease_CS"/>
</dbReference>
<proteinExistence type="predicted"/>
<keyword evidence="10" id="KW-1185">Reference proteome</keyword>
<evidence type="ECO:0000256" key="7">
    <source>
        <dbReference type="SAM" id="Phobius"/>
    </source>
</evidence>
<feature type="transmembrane region" description="Helical" evidence="7">
    <location>
        <begin position="400"/>
        <end position="421"/>
    </location>
</feature>
<keyword evidence="2" id="KW-0813">Transport</keyword>
<dbReference type="OrthoDB" id="3900342at2759"/>
<dbReference type="PANTHER" id="PTHR43341">
    <property type="entry name" value="AMINO ACID PERMEASE"/>
    <property type="match status" value="1"/>
</dbReference>
<keyword evidence="5 7" id="KW-1133">Transmembrane helix</keyword>
<dbReference type="PANTHER" id="PTHR43341:SF12">
    <property type="entry name" value="AMINO ACID TRANSPORTER (EUROFUNG)"/>
    <property type="match status" value="1"/>
</dbReference>
<evidence type="ECO:0000256" key="4">
    <source>
        <dbReference type="ARBA" id="ARBA00022970"/>
    </source>
</evidence>
<comment type="subcellular location">
    <subcellularLocation>
        <location evidence="1">Membrane</location>
        <topology evidence="1">Multi-pass membrane protein</topology>
    </subcellularLocation>
</comment>
<keyword evidence="6 7" id="KW-0472">Membrane</keyword>
<dbReference type="InterPro" id="IPR004841">
    <property type="entry name" value="AA-permease/SLC12A_dom"/>
</dbReference>
<feature type="transmembrane region" description="Helical" evidence="7">
    <location>
        <begin position="72"/>
        <end position="94"/>
    </location>
</feature>
<name>A0A0A1SQ99_9HYPO</name>
<dbReference type="STRING" id="1531966.A0A0A1SQ99"/>
<evidence type="ECO:0000256" key="3">
    <source>
        <dbReference type="ARBA" id="ARBA00022692"/>
    </source>
</evidence>
<evidence type="ECO:0000313" key="10">
    <source>
        <dbReference type="Proteomes" id="UP000039046"/>
    </source>
</evidence>
<dbReference type="FunFam" id="1.20.1740.10:FF:000017">
    <property type="entry name" value="Amino acid permease"/>
    <property type="match status" value="1"/>
</dbReference>
<feature type="transmembrane region" description="Helical" evidence="7">
    <location>
        <begin position="100"/>
        <end position="128"/>
    </location>
</feature>
<evidence type="ECO:0000313" key="9">
    <source>
        <dbReference type="EMBL" id="CEJ80151.1"/>
    </source>
</evidence>
<feature type="domain" description="Amino acid permease/ SLC12A" evidence="8">
    <location>
        <begin position="71"/>
        <end position="538"/>
    </location>
</feature>
<dbReference type="EMBL" id="CDHN01000001">
    <property type="protein sequence ID" value="CEJ80151.1"/>
    <property type="molecule type" value="Genomic_DNA"/>
</dbReference>
<feature type="transmembrane region" description="Helical" evidence="7">
    <location>
        <begin position="353"/>
        <end position="373"/>
    </location>
</feature>
<feature type="transmembrane region" description="Helical" evidence="7">
    <location>
        <begin position="180"/>
        <end position="202"/>
    </location>
</feature>
<feature type="transmembrane region" description="Helical" evidence="7">
    <location>
        <begin position="468"/>
        <end position="491"/>
    </location>
</feature>
<dbReference type="HOGENOM" id="CLU_007946_12_0_1"/>
<evidence type="ECO:0000256" key="6">
    <source>
        <dbReference type="ARBA" id="ARBA00023136"/>
    </source>
</evidence>